<evidence type="ECO:0000313" key="4">
    <source>
        <dbReference type="Proteomes" id="UP001064933"/>
    </source>
</evidence>
<feature type="signal peptide" evidence="2">
    <location>
        <begin position="1"/>
        <end position="19"/>
    </location>
</feature>
<dbReference type="EMBL" id="CP104562">
    <property type="protein sequence ID" value="UXH78525.1"/>
    <property type="molecule type" value="Genomic_DNA"/>
</dbReference>
<organism evidence="3 4">
    <name type="scientific">Roseateles amylovorans</name>
    <dbReference type="NCBI Taxonomy" id="2978473"/>
    <lineage>
        <taxon>Bacteria</taxon>
        <taxon>Pseudomonadati</taxon>
        <taxon>Pseudomonadota</taxon>
        <taxon>Betaproteobacteria</taxon>
        <taxon>Burkholderiales</taxon>
        <taxon>Sphaerotilaceae</taxon>
        <taxon>Roseateles</taxon>
    </lineage>
</organism>
<evidence type="ECO:0000256" key="1">
    <source>
        <dbReference type="SAM" id="MobiDB-lite"/>
    </source>
</evidence>
<protein>
    <submittedName>
        <fullName evidence="3">Uncharacterized protein</fullName>
    </submittedName>
</protein>
<keyword evidence="2" id="KW-0732">Signal</keyword>
<gene>
    <name evidence="3" type="ORF">N4261_00885</name>
</gene>
<reference evidence="3" key="1">
    <citation type="submission" date="2022-10" db="EMBL/GenBank/DDBJ databases">
        <title>Characterization and whole genome sequencing of a new Roseateles species, isolated from fresh water.</title>
        <authorList>
            <person name="Guliayeva D.Y."/>
            <person name="Akhremchuk A.E."/>
            <person name="Sikolenko M.A."/>
            <person name="Valentovich L.N."/>
            <person name="Sidarenka A.V."/>
        </authorList>
    </citation>
    <scope>NUCLEOTIDE SEQUENCE</scope>
    <source>
        <strain evidence="3">BIM B-1768</strain>
    </source>
</reference>
<feature type="compositionally biased region" description="Basic and acidic residues" evidence="1">
    <location>
        <begin position="270"/>
        <end position="279"/>
    </location>
</feature>
<evidence type="ECO:0000313" key="3">
    <source>
        <dbReference type="EMBL" id="UXH78525.1"/>
    </source>
</evidence>
<feature type="compositionally biased region" description="Low complexity" evidence="1">
    <location>
        <begin position="228"/>
        <end position="245"/>
    </location>
</feature>
<name>A0ABY6B102_9BURK</name>
<feature type="chain" id="PRO_5045897205" evidence="2">
    <location>
        <begin position="20"/>
        <end position="416"/>
    </location>
</feature>
<accession>A0ABY6B102</accession>
<sequence length="416" mass="43444">MTARILSVLVWARACQAYATFNGVAVTRALPWQAGEGFGAPAAIHEYVRAGANQLALTVVSWGPGGHATGWPAGARAVAWLLLTEVGHPVDPQRSQLIARCDWPADDTASAAATTNAHAGSDGTDGTGSGGWIDAIARLAAGLHPALQASNLASFASSSKASSPALLQEAILARFRSSTVVTDIPLHLDFPRWRWIDAVPGGGAADEIGAGAAWSRFRALWPWRKHPGAGATGDAAASAALAPAGEDQSSGATPTPTPTPTPTLPPGPRPTDDQRRGPQRDSPGTRAGGLRAARSTGVSTVTLAHRLLATLADELQRGQLDGLHRALQARDEELAWAYPGPPASDPAQWARAMAGTNAWRVPAEADLRLLPWAGGRLLECVDAAGRCALVGRDAHGRPRQLPLRLGWWSGELQVLR</sequence>
<dbReference type="Proteomes" id="UP001064933">
    <property type="component" value="Chromosome"/>
</dbReference>
<feature type="compositionally biased region" description="Pro residues" evidence="1">
    <location>
        <begin position="255"/>
        <end position="269"/>
    </location>
</feature>
<feature type="region of interest" description="Disordered" evidence="1">
    <location>
        <begin position="228"/>
        <end position="296"/>
    </location>
</feature>
<proteinExistence type="predicted"/>
<evidence type="ECO:0000256" key="2">
    <source>
        <dbReference type="SAM" id="SignalP"/>
    </source>
</evidence>
<dbReference type="RefSeq" id="WP_261758339.1">
    <property type="nucleotide sequence ID" value="NZ_CP104562.2"/>
</dbReference>
<keyword evidence="4" id="KW-1185">Reference proteome</keyword>